<dbReference type="EMBL" id="JANIEX010000999">
    <property type="protein sequence ID" value="KAJ3561472.1"/>
    <property type="molecule type" value="Genomic_DNA"/>
</dbReference>
<protein>
    <submittedName>
        <fullName evidence="1">Uncharacterized protein</fullName>
    </submittedName>
</protein>
<dbReference type="AlphaFoldDB" id="A0AAD5VLF6"/>
<dbReference type="Proteomes" id="UP001213000">
    <property type="component" value="Unassembled WGS sequence"/>
</dbReference>
<proteinExistence type="predicted"/>
<comment type="caution">
    <text evidence="1">The sequence shown here is derived from an EMBL/GenBank/DDBJ whole genome shotgun (WGS) entry which is preliminary data.</text>
</comment>
<accession>A0AAD5VLF6</accession>
<reference evidence="1" key="1">
    <citation type="submission" date="2022-07" db="EMBL/GenBank/DDBJ databases">
        <title>Genome Sequence of Leucocoprinus birnbaumii.</title>
        <authorList>
            <person name="Buettner E."/>
        </authorList>
    </citation>
    <scope>NUCLEOTIDE SEQUENCE</scope>
    <source>
        <strain evidence="1">VT141</strain>
    </source>
</reference>
<evidence type="ECO:0000313" key="1">
    <source>
        <dbReference type="EMBL" id="KAJ3561472.1"/>
    </source>
</evidence>
<gene>
    <name evidence="1" type="ORF">NP233_g10173</name>
</gene>
<organism evidence="1 2">
    <name type="scientific">Leucocoprinus birnbaumii</name>
    <dbReference type="NCBI Taxonomy" id="56174"/>
    <lineage>
        <taxon>Eukaryota</taxon>
        <taxon>Fungi</taxon>
        <taxon>Dikarya</taxon>
        <taxon>Basidiomycota</taxon>
        <taxon>Agaricomycotina</taxon>
        <taxon>Agaricomycetes</taxon>
        <taxon>Agaricomycetidae</taxon>
        <taxon>Agaricales</taxon>
        <taxon>Agaricineae</taxon>
        <taxon>Agaricaceae</taxon>
        <taxon>Leucocoprinus</taxon>
    </lineage>
</organism>
<keyword evidence="2" id="KW-1185">Reference proteome</keyword>
<evidence type="ECO:0000313" key="2">
    <source>
        <dbReference type="Proteomes" id="UP001213000"/>
    </source>
</evidence>
<name>A0AAD5VLF6_9AGAR</name>
<sequence>MPIHFNYDNKSSRDGSRRPDEFLSIAGCDLDFDTYHQVLIISTSPHHHIPERQYHRTLAALLMTHQNPHYPGIPALLLQTPS</sequence>